<keyword evidence="5" id="KW-0496">Mitochondrion</keyword>
<dbReference type="GO" id="GO:0006412">
    <property type="term" value="P:translation"/>
    <property type="evidence" value="ECO:0007669"/>
    <property type="project" value="TreeGrafter"/>
</dbReference>
<name>A0A423WJ56_CYTCH</name>
<dbReference type="GO" id="GO:0003735">
    <property type="term" value="F:structural constituent of ribosome"/>
    <property type="evidence" value="ECO:0007669"/>
    <property type="project" value="InterPro"/>
</dbReference>
<gene>
    <name evidence="7" type="ORF">VSDG_01454</name>
</gene>
<dbReference type="PANTHER" id="PTHR21338:SF0">
    <property type="entry name" value="LARGE RIBOSOMAL SUBUNIT PROTEIN ML41"/>
    <property type="match status" value="1"/>
</dbReference>
<organism evidence="7 8">
    <name type="scientific">Cytospora chrysosperma</name>
    <name type="common">Cytospora canker fungus</name>
    <name type="synonym">Sphaeria chrysosperma</name>
    <dbReference type="NCBI Taxonomy" id="252740"/>
    <lineage>
        <taxon>Eukaryota</taxon>
        <taxon>Fungi</taxon>
        <taxon>Dikarya</taxon>
        <taxon>Ascomycota</taxon>
        <taxon>Pezizomycotina</taxon>
        <taxon>Sordariomycetes</taxon>
        <taxon>Sordariomycetidae</taxon>
        <taxon>Diaporthales</taxon>
        <taxon>Cytosporaceae</taxon>
        <taxon>Cytospora</taxon>
    </lineage>
</organism>
<evidence type="ECO:0000256" key="1">
    <source>
        <dbReference type="ARBA" id="ARBA00004173"/>
    </source>
</evidence>
<evidence type="ECO:0000256" key="3">
    <source>
        <dbReference type="ARBA" id="ARBA00022946"/>
    </source>
</evidence>
<evidence type="ECO:0000256" key="4">
    <source>
        <dbReference type="ARBA" id="ARBA00022980"/>
    </source>
</evidence>
<keyword evidence="4" id="KW-0689">Ribosomal protein</keyword>
<keyword evidence="8" id="KW-1185">Reference proteome</keyword>
<evidence type="ECO:0000313" key="8">
    <source>
        <dbReference type="Proteomes" id="UP000284375"/>
    </source>
</evidence>
<comment type="similarity">
    <text evidence="2">Belongs to the mitochondrion-specific ribosomal protein mL41 family.</text>
</comment>
<dbReference type="STRING" id="252740.A0A423WJ56"/>
<dbReference type="Proteomes" id="UP000284375">
    <property type="component" value="Unassembled WGS sequence"/>
</dbReference>
<dbReference type="GO" id="GO:0005762">
    <property type="term" value="C:mitochondrial large ribosomal subunit"/>
    <property type="evidence" value="ECO:0007669"/>
    <property type="project" value="InterPro"/>
</dbReference>
<dbReference type="PANTHER" id="PTHR21338">
    <property type="entry name" value="MITOCHONDRIAL RIBOSOMAL PROTEIN L41"/>
    <property type="match status" value="1"/>
</dbReference>
<comment type="caution">
    <text evidence="7">The sequence shown here is derived from an EMBL/GenBank/DDBJ whole genome shotgun (WGS) entry which is preliminary data.</text>
</comment>
<proteinExistence type="inferred from homology"/>
<sequence length="118" mass="13660">MFKPTQALSRKFRKLRLTTKDINKGFYKGTGTGNVGTHDKWGGFRIDYTKVRTYAVPPGLDTFKVRIFPVCFEWELTPFVTENVRPKSGMESYKEYGVEGPRSPKLYLDRWKAENGLD</sequence>
<evidence type="ECO:0000256" key="5">
    <source>
        <dbReference type="ARBA" id="ARBA00023128"/>
    </source>
</evidence>
<evidence type="ECO:0000256" key="2">
    <source>
        <dbReference type="ARBA" id="ARBA00010152"/>
    </source>
</evidence>
<dbReference type="InterPro" id="IPR019189">
    <property type="entry name" value="Ribosomal_mL41"/>
</dbReference>
<keyword evidence="6" id="KW-0687">Ribonucleoprotein</keyword>
<dbReference type="AlphaFoldDB" id="A0A423WJ56"/>
<evidence type="ECO:0000313" key="7">
    <source>
        <dbReference type="EMBL" id="ROW03348.1"/>
    </source>
</evidence>
<keyword evidence="3" id="KW-0809">Transit peptide</keyword>
<dbReference type="Pfam" id="PF09809">
    <property type="entry name" value="MRP-L27"/>
    <property type="match status" value="1"/>
</dbReference>
<dbReference type="OrthoDB" id="408933at2759"/>
<accession>A0A423WJ56</accession>
<evidence type="ECO:0000256" key="6">
    <source>
        <dbReference type="ARBA" id="ARBA00023274"/>
    </source>
</evidence>
<comment type="subcellular location">
    <subcellularLocation>
        <location evidence="1">Mitochondrion</location>
    </subcellularLocation>
</comment>
<protein>
    <submittedName>
        <fullName evidence="7">Uncharacterized protein</fullName>
    </submittedName>
</protein>
<dbReference type="EMBL" id="LJZO01000003">
    <property type="protein sequence ID" value="ROW03348.1"/>
    <property type="molecule type" value="Genomic_DNA"/>
</dbReference>
<reference evidence="7 8" key="1">
    <citation type="submission" date="2015-09" db="EMBL/GenBank/DDBJ databases">
        <title>Host preference determinants of Valsa canker pathogens revealed by comparative genomics.</title>
        <authorList>
            <person name="Yin Z."/>
            <person name="Huang L."/>
        </authorList>
    </citation>
    <scope>NUCLEOTIDE SEQUENCE [LARGE SCALE GENOMIC DNA]</scope>
    <source>
        <strain evidence="7 8">YSFL</strain>
    </source>
</reference>